<keyword evidence="2" id="KW-1185">Reference proteome</keyword>
<dbReference type="AlphaFoldDB" id="I0W7H9"/>
<dbReference type="STRING" id="946077.W5A_12596"/>
<sequence>MRRKIFIIIGILVVVSLSTLGYVLVNQLSHLGNTTGGRAPDYPYFILTDPIKIKKIVVPKGTKLTYEEHFYKAGQQTRLMNEKKLTRIELPEGKTIDWGGVPVFMIIKFSNPEIPGFSVYPNFKQVSNYKKTKFSQLLETSSCKNEIDFTIKNTDDWSFNGNNITKVLDCGIKLLYYGEDEKHTKQEELYKELKNAK</sequence>
<evidence type="ECO:0000313" key="1">
    <source>
        <dbReference type="EMBL" id="EID72345.1"/>
    </source>
</evidence>
<proteinExistence type="predicted"/>
<accession>I0W7H9</accession>
<dbReference type="OrthoDB" id="6699667at2"/>
<gene>
    <name evidence="1" type="ORF">W5A_12596</name>
</gene>
<protein>
    <submittedName>
        <fullName evidence="1">Uncharacterized protein</fullName>
    </submittedName>
</protein>
<name>I0W7H9_9FLAO</name>
<dbReference type="Proteomes" id="UP000005938">
    <property type="component" value="Unassembled WGS sequence"/>
</dbReference>
<reference evidence="1 2" key="1">
    <citation type="journal article" date="2012" name="J. Bacteriol.">
        <title>Genome Sequence of the Halotolerant Bacterium Imtechella halotolerans K1T.</title>
        <authorList>
            <person name="Kumar S."/>
            <person name="Vikram S."/>
            <person name="Subramanian S."/>
            <person name="Raghava G.P."/>
            <person name="Pinnaka A.K."/>
        </authorList>
    </citation>
    <scope>NUCLEOTIDE SEQUENCE [LARGE SCALE GENOMIC DNA]</scope>
    <source>
        <strain evidence="1 2">K1</strain>
    </source>
</reference>
<evidence type="ECO:0000313" key="2">
    <source>
        <dbReference type="Proteomes" id="UP000005938"/>
    </source>
</evidence>
<comment type="caution">
    <text evidence="1">The sequence shown here is derived from an EMBL/GenBank/DDBJ whole genome shotgun (WGS) entry which is preliminary data.</text>
</comment>
<dbReference type="eggNOG" id="ENOG5030HPP">
    <property type="taxonomic scope" value="Bacteria"/>
</dbReference>
<dbReference type="EMBL" id="AJJU01000037">
    <property type="protein sequence ID" value="EID72345.1"/>
    <property type="molecule type" value="Genomic_DNA"/>
</dbReference>
<organism evidence="1 2">
    <name type="scientific">Imtechella halotolerans K1</name>
    <dbReference type="NCBI Taxonomy" id="946077"/>
    <lineage>
        <taxon>Bacteria</taxon>
        <taxon>Pseudomonadati</taxon>
        <taxon>Bacteroidota</taxon>
        <taxon>Flavobacteriia</taxon>
        <taxon>Flavobacteriales</taxon>
        <taxon>Flavobacteriaceae</taxon>
        <taxon>Imtechella</taxon>
    </lineage>
</organism>
<dbReference type="RefSeq" id="WP_008241227.1">
    <property type="nucleotide sequence ID" value="NZ_AJJU01000037.1"/>
</dbReference>